<comment type="caution">
    <text evidence="1">The sequence shown here is derived from an EMBL/GenBank/DDBJ whole genome shotgun (WGS) entry which is preliminary data.</text>
</comment>
<keyword evidence="2" id="KW-1185">Reference proteome</keyword>
<gene>
    <name evidence="1" type="ORF">F4821DRAFT_250195</name>
</gene>
<name>A0ACC0CL10_9PEZI</name>
<sequence length="690" mass="76277">MTTTECRQQAGFACEECRRRKTKCDRVRPRCGLCTEIGMSCVVLDQRPQRGPKKGQLDEMRTRIAVLEWQLGKQLENHRDPNVSSTDLGPKLPAAPVSGDARSNSSTPGIIPSVPPEDQNNTHISRRTSESTHQNPISVTSAGGEPLSTPASTIFPVPTSTDAAATPTLALVASTENAGLPTWIDWQNVDMDGGVMLADMQFDLEPPSPHRIIGGFEMTKLVMADLKQLYFDRVHAFLPMIHRWRYFSWAYQEKPSPAQACLRSAIHTVAAAMSAQYRSLGDTLYQETRGLLESQRTRANTRNNSSEASWLTSSSFSPSPCTGDKIPLELVQAWLLLAHYEFLRIDEHQSMLTAGRAFRLVQLARLYDVDGGAEDMSPTYVGAENGGDRPEESLALIEAEESRRTFWLAFSLDRFLCSRNEWPLTLQEEVVRTRLPAPETSFQNSQPTRVCFLSEALAMTATQYDSSMIVPLSPFAECIVLAALHGRCMTHRRVSLASARTAEGQDFWTRYDWLASAVEKRAQLLAQSPPNKTVDRDPMTLFTHMLAHKAVIYLSSTLETAPHKQQQQASGLQLSAASSKWRAERAAGEMVRLAESARSLGCFGVHPFTADPLACAADFFIRETESRGSRSPSEMGNNSSGSGSGSTDGDVESLLSVLRNLRDVNNLARDYLSTLEADYSSWCAGGQRER</sequence>
<reference evidence="1 2" key="1">
    <citation type="journal article" date="2022" name="New Phytol.">
        <title>Ecological generalism drives hyperdiversity of secondary metabolite gene clusters in xylarialean endophytes.</title>
        <authorList>
            <person name="Franco M.E.E."/>
            <person name="Wisecaver J.H."/>
            <person name="Arnold A.E."/>
            <person name="Ju Y.M."/>
            <person name="Slot J.C."/>
            <person name="Ahrendt S."/>
            <person name="Moore L.P."/>
            <person name="Eastman K.E."/>
            <person name="Scott K."/>
            <person name="Konkel Z."/>
            <person name="Mondo S.J."/>
            <person name="Kuo A."/>
            <person name="Hayes R.D."/>
            <person name="Haridas S."/>
            <person name="Andreopoulos B."/>
            <person name="Riley R."/>
            <person name="LaButti K."/>
            <person name="Pangilinan J."/>
            <person name="Lipzen A."/>
            <person name="Amirebrahimi M."/>
            <person name="Yan J."/>
            <person name="Adam C."/>
            <person name="Keymanesh K."/>
            <person name="Ng V."/>
            <person name="Louie K."/>
            <person name="Northen T."/>
            <person name="Drula E."/>
            <person name="Henrissat B."/>
            <person name="Hsieh H.M."/>
            <person name="Youens-Clark K."/>
            <person name="Lutzoni F."/>
            <person name="Miadlikowska J."/>
            <person name="Eastwood D.C."/>
            <person name="Hamelin R.C."/>
            <person name="Grigoriev I.V."/>
            <person name="U'Ren J.M."/>
        </authorList>
    </citation>
    <scope>NUCLEOTIDE SEQUENCE [LARGE SCALE GENOMIC DNA]</scope>
    <source>
        <strain evidence="1 2">ER1909</strain>
    </source>
</reference>
<accession>A0ACC0CL10</accession>
<dbReference type="Proteomes" id="UP001497680">
    <property type="component" value="Unassembled WGS sequence"/>
</dbReference>
<evidence type="ECO:0000313" key="1">
    <source>
        <dbReference type="EMBL" id="KAI6081041.1"/>
    </source>
</evidence>
<organism evidence="1 2">
    <name type="scientific">Hypoxylon rubiginosum</name>
    <dbReference type="NCBI Taxonomy" id="110542"/>
    <lineage>
        <taxon>Eukaryota</taxon>
        <taxon>Fungi</taxon>
        <taxon>Dikarya</taxon>
        <taxon>Ascomycota</taxon>
        <taxon>Pezizomycotina</taxon>
        <taxon>Sordariomycetes</taxon>
        <taxon>Xylariomycetidae</taxon>
        <taxon>Xylariales</taxon>
        <taxon>Hypoxylaceae</taxon>
        <taxon>Hypoxylon</taxon>
    </lineage>
</organism>
<proteinExistence type="predicted"/>
<evidence type="ECO:0000313" key="2">
    <source>
        <dbReference type="Proteomes" id="UP001497680"/>
    </source>
</evidence>
<dbReference type="EMBL" id="MU394410">
    <property type="protein sequence ID" value="KAI6081041.1"/>
    <property type="molecule type" value="Genomic_DNA"/>
</dbReference>
<protein>
    <submittedName>
        <fullName evidence="1">Uncharacterized protein</fullName>
    </submittedName>
</protein>